<dbReference type="InterPro" id="IPR036690">
    <property type="entry name" value="Fdx_antiC-bd_sf"/>
</dbReference>
<evidence type="ECO:0000256" key="11">
    <source>
        <dbReference type="ARBA" id="ARBA00022884"/>
    </source>
</evidence>
<evidence type="ECO:0000256" key="8">
    <source>
        <dbReference type="ARBA" id="ARBA00022741"/>
    </source>
</evidence>
<dbReference type="PROSITE" id="PS51483">
    <property type="entry name" value="B5"/>
    <property type="match status" value="1"/>
</dbReference>
<feature type="binding site" evidence="15">
    <location>
        <position position="469"/>
    </location>
    <ligand>
        <name>Mg(2+)</name>
        <dbReference type="ChEBI" id="CHEBI:18420"/>
        <note>shared with alpha subunit</note>
    </ligand>
</feature>
<dbReference type="GO" id="GO:0009328">
    <property type="term" value="C:phenylalanine-tRNA ligase complex"/>
    <property type="evidence" value="ECO:0007669"/>
    <property type="project" value="TreeGrafter"/>
</dbReference>
<dbReference type="InterPro" id="IPR009061">
    <property type="entry name" value="DNA-bd_dom_put_sf"/>
</dbReference>
<keyword evidence="21" id="KW-1185">Reference proteome</keyword>
<protein>
    <recommendedName>
        <fullName evidence="15">Phenylalanine--tRNA ligase beta subunit</fullName>
        <ecNumber evidence="15">6.1.1.20</ecNumber>
    </recommendedName>
    <alternativeName>
        <fullName evidence="15">Phenylalanyl-tRNA synthetase beta subunit</fullName>
        <shortName evidence="15">PheRS</shortName>
    </alternativeName>
</protein>
<keyword evidence="8 15" id="KW-0547">Nucleotide-binding</keyword>
<dbReference type="GO" id="GO:0000049">
    <property type="term" value="F:tRNA binding"/>
    <property type="evidence" value="ECO:0007669"/>
    <property type="project" value="UniProtKB-UniRule"/>
</dbReference>
<dbReference type="SUPFAM" id="SSF56037">
    <property type="entry name" value="PheT/TilS domain"/>
    <property type="match status" value="1"/>
</dbReference>
<evidence type="ECO:0000256" key="3">
    <source>
        <dbReference type="ARBA" id="ARBA00011209"/>
    </source>
</evidence>
<dbReference type="GO" id="GO:0004826">
    <property type="term" value="F:phenylalanine-tRNA ligase activity"/>
    <property type="evidence" value="ECO:0007669"/>
    <property type="project" value="UniProtKB-UniRule"/>
</dbReference>
<dbReference type="Pfam" id="PF03147">
    <property type="entry name" value="FDX-ACB"/>
    <property type="match status" value="1"/>
</dbReference>
<evidence type="ECO:0000256" key="16">
    <source>
        <dbReference type="PROSITE-ProRule" id="PRU00209"/>
    </source>
</evidence>
<dbReference type="InterPro" id="IPR045060">
    <property type="entry name" value="Phe-tRNA-ligase_IIc_bsu"/>
</dbReference>
<dbReference type="SMART" id="SM00896">
    <property type="entry name" value="FDX-ACB"/>
    <property type="match status" value="1"/>
</dbReference>
<dbReference type="PANTHER" id="PTHR10947:SF0">
    <property type="entry name" value="PHENYLALANINE--TRNA LIGASE BETA SUBUNIT"/>
    <property type="match status" value="1"/>
</dbReference>
<accession>A0A511YJ85</accession>
<dbReference type="EMBL" id="BJYJ01000003">
    <property type="protein sequence ID" value="GEN75223.1"/>
    <property type="molecule type" value="Genomic_DNA"/>
</dbReference>
<feature type="domain" description="FDX-ACB" evidence="18">
    <location>
        <begin position="706"/>
        <end position="799"/>
    </location>
</feature>
<feature type="domain" description="B5" evidence="19">
    <location>
        <begin position="415"/>
        <end position="491"/>
    </location>
</feature>
<sequence>MKISNNWLKDYIKTELKTERIGEFLTDIGLEVEGIEKFESIKGSLEGVVVGKVLTCEKHPNADKLKKTTVEVGNGKVLNIVCGAPNVEAGQTVPVAVVGTKIYDKTGNFFEIREAKIRGEVSQGMICAEDELGLSDDHGGIMVLDEEKYEVGKNFADYFELTTDEVLEIGLTPNRTDAMSHYGVARDLHAYLLTNKQNSGFEKVSSVALNNEGSHEFTLVVEDPQLCPRYIGAVIENVKVADSPSWLKDRLKAIGLSPINNIVDITNYILHGYGQPLHAFDADKIAGKKVKVGTVQEGTKFTTLDGVERTLNGSEIIIKDGNDKPMCIAGVFGGADSGVSSETKTIFLESAYFNPVAVRKGAKFHGLNTDASFRFERGVDPNITRTAITHAIKLIQDLAEGKLIGELLEEYPKKIEDQYVIIRFSKIEQILGTKIHREKVKEILKALEIQVLNEIQNGYEISVPAYRADVTREIDVIEEILRIYGYNKIDAPQKISFTPVKLSAQDQDELENSWARTMQGLGFNEVMNNSLTSVKDETDAVKLLNPLSNDLAFMRKSLLEGLLQNAIYNINRKNQNIRFFEFGKVYHKREKYEERKQLAILVSGRDVAENWLQPKSVTSFYNLKAYVNVLLEKLAVDYKEVALSDERFSDALAYEVDGKTLVRIGKAAPQMLKDFDIEQECFYAEIELEFAQELRSGNELKFRDIPKFNKIRRDLALLLDKEVNYQDLYQAAKKNKSPYIKSINLFDVYEGKNLPEGKKSYAMSFELLNDEKTLEEKEIASVMDSLVKSFQKEFNAELRG</sequence>
<dbReference type="InterPro" id="IPR005121">
    <property type="entry name" value="Fdx_antiC-bd"/>
</dbReference>
<dbReference type="NCBIfam" id="NF045760">
    <property type="entry name" value="YtpR"/>
    <property type="match status" value="1"/>
</dbReference>
<dbReference type="FunFam" id="3.50.40.10:FF:000001">
    <property type="entry name" value="Phenylalanine--tRNA ligase beta subunit"/>
    <property type="match status" value="1"/>
</dbReference>
<dbReference type="OrthoDB" id="9805455at2"/>
<dbReference type="SUPFAM" id="SSF50249">
    <property type="entry name" value="Nucleic acid-binding proteins"/>
    <property type="match status" value="1"/>
</dbReference>
<evidence type="ECO:0000259" key="19">
    <source>
        <dbReference type="PROSITE" id="PS51483"/>
    </source>
</evidence>
<dbReference type="SMART" id="SM00873">
    <property type="entry name" value="B3_4"/>
    <property type="match status" value="1"/>
</dbReference>
<dbReference type="EC" id="6.1.1.20" evidence="15"/>
<dbReference type="InterPro" id="IPR005147">
    <property type="entry name" value="tRNA_synthase_B5-dom"/>
</dbReference>
<evidence type="ECO:0000256" key="14">
    <source>
        <dbReference type="ARBA" id="ARBA00049255"/>
    </source>
</evidence>
<dbReference type="SUPFAM" id="SSF55681">
    <property type="entry name" value="Class II aaRS and biotin synthetases"/>
    <property type="match status" value="1"/>
</dbReference>
<dbReference type="Pfam" id="PF01588">
    <property type="entry name" value="tRNA_bind"/>
    <property type="match status" value="1"/>
</dbReference>
<comment type="similarity">
    <text evidence="2 15">Belongs to the phenylalanyl-tRNA synthetase beta subunit family. Type 1 subfamily.</text>
</comment>
<keyword evidence="6 15" id="KW-0436">Ligase</keyword>
<dbReference type="CDD" id="cd02796">
    <property type="entry name" value="tRNA_bind_bactPheRS"/>
    <property type="match status" value="1"/>
</dbReference>
<evidence type="ECO:0000256" key="9">
    <source>
        <dbReference type="ARBA" id="ARBA00022840"/>
    </source>
</evidence>
<dbReference type="GO" id="GO:0000287">
    <property type="term" value="F:magnesium ion binding"/>
    <property type="evidence" value="ECO:0007669"/>
    <property type="project" value="UniProtKB-UniRule"/>
</dbReference>
<keyword evidence="4 15" id="KW-0963">Cytoplasm</keyword>
<comment type="subcellular location">
    <subcellularLocation>
        <location evidence="1 15">Cytoplasm</location>
    </subcellularLocation>
</comment>
<proteinExistence type="inferred from homology"/>
<keyword evidence="5 16" id="KW-0820">tRNA-binding</keyword>
<evidence type="ECO:0000256" key="2">
    <source>
        <dbReference type="ARBA" id="ARBA00008653"/>
    </source>
</evidence>
<feature type="binding site" evidence="15">
    <location>
        <position position="475"/>
    </location>
    <ligand>
        <name>Mg(2+)</name>
        <dbReference type="ChEBI" id="CHEBI:18420"/>
        <note>shared with alpha subunit</note>
    </ligand>
</feature>
<evidence type="ECO:0000259" key="18">
    <source>
        <dbReference type="PROSITE" id="PS51447"/>
    </source>
</evidence>
<dbReference type="CDD" id="cd00769">
    <property type="entry name" value="PheRS_beta_core"/>
    <property type="match status" value="1"/>
</dbReference>
<evidence type="ECO:0000256" key="4">
    <source>
        <dbReference type="ARBA" id="ARBA00022490"/>
    </source>
</evidence>
<dbReference type="InterPro" id="IPR002547">
    <property type="entry name" value="tRNA-bd_dom"/>
</dbReference>
<dbReference type="Pfam" id="PF03483">
    <property type="entry name" value="B3_4"/>
    <property type="match status" value="1"/>
</dbReference>
<dbReference type="Pfam" id="PF17759">
    <property type="entry name" value="tRNA_synthFbeta"/>
    <property type="match status" value="1"/>
</dbReference>
<evidence type="ECO:0000313" key="20">
    <source>
        <dbReference type="EMBL" id="GEN75223.1"/>
    </source>
</evidence>
<organism evidence="20 21">
    <name type="scientific">Chryseobacterium hagamense</name>
    <dbReference type="NCBI Taxonomy" id="395935"/>
    <lineage>
        <taxon>Bacteria</taxon>
        <taxon>Pseudomonadati</taxon>
        <taxon>Bacteroidota</taxon>
        <taxon>Flavobacteriia</taxon>
        <taxon>Flavobacteriales</taxon>
        <taxon>Weeksellaceae</taxon>
        <taxon>Chryseobacterium group</taxon>
        <taxon>Chryseobacterium</taxon>
    </lineage>
</organism>
<feature type="binding site" evidence="15">
    <location>
        <position position="478"/>
    </location>
    <ligand>
        <name>Mg(2+)</name>
        <dbReference type="ChEBI" id="CHEBI:18420"/>
        <note>shared with alpha subunit</note>
    </ligand>
</feature>
<comment type="catalytic activity">
    <reaction evidence="14 15">
        <text>tRNA(Phe) + L-phenylalanine + ATP = L-phenylalanyl-tRNA(Phe) + AMP + diphosphate + H(+)</text>
        <dbReference type="Rhea" id="RHEA:19413"/>
        <dbReference type="Rhea" id="RHEA-COMP:9668"/>
        <dbReference type="Rhea" id="RHEA-COMP:9699"/>
        <dbReference type="ChEBI" id="CHEBI:15378"/>
        <dbReference type="ChEBI" id="CHEBI:30616"/>
        <dbReference type="ChEBI" id="CHEBI:33019"/>
        <dbReference type="ChEBI" id="CHEBI:58095"/>
        <dbReference type="ChEBI" id="CHEBI:78442"/>
        <dbReference type="ChEBI" id="CHEBI:78531"/>
        <dbReference type="ChEBI" id="CHEBI:456215"/>
        <dbReference type="EC" id="6.1.1.20"/>
    </reaction>
</comment>
<dbReference type="SUPFAM" id="SSF54991">
    <property type="entry name" value="Anticodon-binding domain of PheRS"/>
    <property type="match status" value="1"/>
</dbReference>
<dbReference type="InterPro" id="IPR005146">
    <property type="entry name" value="B3/B4_tRNA-bd"/>
</dbReference>
<comment type="caution">
    <text evidence="20">The sequence shown here is derived from an EMBL/GenBank/DDBJ whole genome shotgun (WGS) entry which is preliminary data.</text>
</comment>
<dbReference type="FunFam" id="2.40.50.140:FF:000045">
    <property type="entry name" value="Phenylalanine--tRNA ligase beta subunit"/>
    <property type="match status" value="1"/>
</dbReference>
<dbReference type="FunFam" id="3.30.70.380:FF:000001">
    <property type="entry name" value="Phenylalanine--tRNA ligase beta subunit"/>
    <property type="match status" value="1"/>
</dbReference>
<dbReference type="AlphaFoldDB" id="A0A511YJ85"/>
<evidence type="ECO:0000256" key="15">
    <source>
        <dbReference type="HAMAP-Rule" id="MF_00283"/>
    </source>
</evidence>
<evidence type="ECO:0000256" key="1">
    <source>
        <dbReference type="ARBA" id="ARBA00004496"/>
    </source>
</evidence>
<feature type="binding site" evidence="15">
    <location>
        <position position="479"/>
    </location>
    <ligand>
        <name>Mg(2+)</name>
        <dbReference type="ChEBI" id="CHEBI:18420"/>
        <note>shared with alpha subunit</note>
    </ligand>
</feature>
<dbReference type="Pfam" id="PF03484">
    <property type="entry name" value="B5"/>
    <property type="match status" value="1"/>
</dbReference>
<keyword evidence="10 15" id="KW-0460">Magnesium</keyword>
<name>A0A511YJ85_9FLAO</name>
<evidence type="ECO:0000256" key="10">
    <source>
        <dbReference type="ARBA" id="ARBA00022842"/>
    </source>
</evidence>
<dbReference type="SMART" id="SM00874">
    <property type="entry name" value="B5"/>
    <property type="match status" value="1"/>
</dbReference>
<comment type="cofactor">
    <cofactor evidence="15">
        <name>Mg(2+)</name>
        <dbReference type="ChEBI" id="CHEBI:18420"/>
    </cofactor>
    <text evidence="15">Binds 2 magnesium ions per tetramer.</text>
</comment>
<dbReference type="SUPFAM" id="SSF46955">
    <property type="entry name" value="Putative DNA-binding domain"/>
    <property type="match status" value="1"/>
</dbReference>
<evidence type="ECO:0000256" key="6">
    <source>
        <dbReference type="ARBA" id="ARBA00022598"/>
    </source>
</evidence>
<evidence type="ECO:0000259" key="17">
    <source>
        <dbReference type="PROSITE" id="PS50886"/>
    </source>
</evidence>
<keyword evidence="7 15" id="KW-0479">Metal-binding</keyword>
<evidence type="ECO:0000313" key="21">
    <source>
        <dbReference type="Proteomes" id="UP000321863"/>
    </source>
</evidence>
<dbReference type="InterPro" id="IPR020825">
    <property type="entry name" value="Phe-tRNA_synthase-like_B3/B4"/>
</dbReference>
<evidence type="ECO:0000256" key="12">
    <source>
        <dbReference type="ARBA" id="ARBA00022917"/>
    </source>
</evidence>
<dbReference type="PROSITE" id="PS51447">
    <property type="entry name" value="FDX_ACB"/>
    <property type="match status" value="1"/>
</dbReference>
<comment type="subunit">
    <text evidence="3 15">Tetramer of two alpha and two beta subunits.</text>
</comment>
<dbReference type="Gene3D" id="3.30.56.10">
    <property type="match status" value="2"/>
</dbReference>
<gene>
    <name evidence="15 20" type="primary">pheT</name>
    <name evidence="20" type="ORF">CHA01nite_09630</name>
</gene>
<dbReference type="InterPro" id="IPR045864">
    <property type="entry name" value="aa-tRNA-synth_II/BPL/LPL"/>
</dbReference>
<dbReference type="RefSeq" id="WP_146940097.1">
    <property type="nucleotide sequence ID" value="NZ_BJYJ01000003.1"/>
</dbReference>
<reference evidence="20 21" key="1">
    <citation type="submission" date="2019-07" db="EMBL/GenBank/DDBJ databases">
        <title>Whole genome shotgun sequence of Chryseobacterium hagamense NBRC 105253.</title>
        <authorList>
            <person name="Hosoyama A."/>
            <person name="Uohara A."/>
            <person name="Ohji S."/>
            <person name="Ichikawa N."/>
        </authorList>
    </citation>
    <scope>NUCLEOTIDE SEQUENCE [LARGE SCALE GENOMIC DNA]</scope>
    <source>
        <strain evidence="20 21">NBRC 105253</strain>
    </source>
</reference>
<evidence type="ECO:0000256" key="7">
    <source>
        <dbReference type="ARBA" id="ARBA00022723"/>
    </source>
</evidence>
<dbReference type="HAMAP" id="MF_00283">
    <property type="entry name" value="Phe_tRNA_synth_beta1"/>
    <property type="match status" value="1"/>
</dbReference>
<keyword evidence="12 15" id="KW-0648">Protein biosynthesis</keyword>
<keyword evidence="13 15" id="KW-0030">Aminoacyl-tRNA synthetase</keyword>
<dbReference type="Gene3D" id="2.40.50.140">
    <property type="entry name" value="Nucleic acid-binding proteins"/>
    <property type="match status" value="1"/>
</dbReference>
<dbReference type="InterPro" id="IPR012340">
    <property type="entry name" value="NA-bd_OB-fold"/>
</dbReference>
<evidence type="ECO:0000256" key="5">
    <source>
        <dbReference type="ARBA" id="ARBA00022555"/>
    </source>
</evidence>
<dbReference type="Gene3D" id="3.30.70.380">
    <property type="entry name" value="Ferrodoxin-fold anticodon-binding domain"/>
    <property type="match status" value="1"/>
</dbReference>
<dbReference type="NCBIfam" id="TIGR00472">
    <property type="entry name" value="pheT_bact"/>
    <property type="match status" value="1"/>
</dbReference>
<dbReference type="PROSITE" id="PS50886">
    <property type="entry name" value="TRBD"/>
    <property type="match status" value="1"/>
</dbReference>
<keyword evidence="11 16" id="KW-0694">RNA-binding</keyword>
<dbReference type="InterPro" id="IPR041616">
    <property type="entry name" value="PheRS_beta_core"/>
</dbReference>
<dbReference type="Gene3D" id="3.30.930.10">
    <property type="entry name" value="Bira Bifunctional Protein, Domain 2"/>
    <property type="match status" value="1"/>
</dbReference>
<dbReference type="Gene3D" id="3.50.40.10">
    <property type="entry name" value="Phenylalanyl-trna Synthetase, Chain B, domain 3"/>
    <property type="match status" value="1"/>
</dbReference>
<dbReference type="InterPro" id="IPR004532">
    <property type="entry name" value="Phe-tRNA-ligase_IIc_bsu_bact"/>
</dbReference>
<feature type="domain" description="TRNA-binding" evidence="17">
    <location>
        <begin position="42"/>
        <end position="156"/>
    </location>
</feature>
<dbReference type="GO" id="GO:0005524">
    <property type="term" value="F:ATP binding"/>
    <property type="evidence" value="ECO:0007669"/>
    <property type="project" value="UniProtKB-UniRule"/>
</dbReference>
<dbReference type="GO" id="GO:0006432">
    <property type="term" value="P:phenylalanyl-tRNA aminoacylation"/>
    <property type="evidence" value="ECO:0007669"/>
    <property type="project" value="UniProtKB-UniRule"/>
</dbReference>
<keyword evidence="9 15" id="KW-0067">ATP-binding</keyword>
<dbReference type="InterPro" id="IPR033714">
    <property type="entry name" value="tRNA_bind_bactPheRS"/>
</dbReference>
<evidence type="ECO:0000256" key="13">
    <source>
        <dbReference type="ARBA" id="ARBA00023146"/>
    </source>
</evidence>
<dbReference type="Proteomes" id="UP000321863">
    <property type="component" value="Unassembled WGS sequence"/>
</dbReference>
<dbReference type="PANTHER" id="PTHR10947">
    <property type="entry name" value="PHENYLALANYL-TRNA SYNTHETASE BETA CHAIN AND LEUCINE-RICH REPEAT-CONTAINING PROTEIN 47"/>
    <property type="match status" value="1"/>
</dbReference>